<evidence type="ECO:0000313" key="3">
    <source>
        <dbReference type="Proteomes" id="UP000663525"/>
    </source>
</evidence>
<gene>
    <name evidence="2" type="ORF">HSR121_0237</name>
</gene>
<dbReference type="AlphaFoldDB" id="A0A897N1L3"/>
<reference evidence="2" key="1">
    <citation type="submission" date="2020-11" db="EMBL/GenBank/DDBJ databases">
        <title>Carbohydrate-dependent, anaerobic sulfur respiration: A novel catabolism in halophilic archaea.</title>
        <authorList>
            <person name="Sorokin D.Y."/>
            <person name="Messina E."/>
            <person name="Smedile F."/>
            <person name="La Cono V."/>
            <person name="Hallsworth J.E."/>
            <person name="Yakimov M.M."/>
        </authorList>
    </citation>
    <scope>NUCLEOTIDE SEQUENCE</scope>
    <source>
        <strain evidence="2">HSR12-1</strain>
    </source>
</reference>
<accession>A0A897N1L3</accession>
<evidence type="ECO:0000313" key="2">
    <source>
        <dbReference type="EMBL" id="QSG04595.1"/>
    </source>
</evidence>
<organism evidence="2 3">
    <name type="scientific">Halapricum desulfuricans</name>
    <dbReference type="NCBI Taxonomy" id="2841257"/>
    <lineage>
        <taxon>Archaea</taxon>
        <taxon>Methanobacteriati</taxon>
        <taxon>Methanobacteriota</taxon>
        <taxon>Stenosarchaea group</taxon>
        <taxon>Halobacteria</taxon>
        <taxon>Halobacteriales</taxon>
        <taxon>Haloarculaceae</taxon>
        <taxon>Halapricum</taxon>
    </lineage>
</organism>
<evidence type="ECO:0000256" key="1">
    <source>
        <dbReference type="SAM" id="MobiDB-lite"/>
    </source>
</evidence>
<proteinExistence type="predicted"/>
<feature type="region of interest" description="Disordered" evidence="1">
    <location>
        <begin position="1"/>
        <end position="23"/>
    </location>
</feature>
<dbReference type="Proteomes" id="UP000663525">
    <property type="component" value="Chromosome"/>
</dbReference>
<name>A0A897N1L3_9EURY</name>
<protein>
    <submittedName>
        <fullName evidence="2">Uncharacterized protein</fullName>
    </submittedName>
</protein>
<feature type="compositionally biased region" description="Basic residues" evidence="1">
    <location>
        <begin position="1"/>
        <end position="11"/>
    </location>
</feature>
<sequence>MGRVHAPHTSHKSVSEYRSDMTRLTADVCDSLGETAVSKRER</sequence>
<dbReference type="EMBL" id="CP064787">
    <property type="protein sequence ID" value="QSG04595.1"/>
    <property type="molecule type" value="Genomic_DNA"/>
</dbReference>